<dbReference type="Gene3D" id="3.20.20.190">
    <property type="entry name" value="Phosphatidylinositol (PI) phosphodiesterase"/>
    <property type="match status" value="1"/>
</dbReference>
<gene>
    <name evidence="2" type="ORF">QT711_15640</name>
</gene>
<protein>
    <submittedName>
        <fullName evidence="2">Glycerophosphodiester phosphodiesterase family protein</fullName>
    </submittedName>
</protein>
<feature type="domain" description="GP-PDE" evidence="1">
    <location>
        <begin position="34"/>
        <end position="271"/>
    </location>
</feature>
<dbReference type="InterPro" id="IPR030395">
    <property type="entry name" value="GP_PDE_dom"/>
</dbReference>
<name>A0ABU4GCB9_9BACL</name>
<dbReference type="Pfam" id="PF03009">
    <property type="entry name" value="GDPD"/>
    <property type="match status" value="1"/>
</dbReference>
<dbReference type="PROSITE" id="PS51257">
    <property type="entry name" value="PROKAR_LIPOPROTEIN"/>
    <property type="match status" value="1"/>
</dbReference>
<dbReference type="PANTHER" id="PTHR46211:SF1">
    <property type="entry name" value="GLYCEROPHOSPHODIESTER PHOSPHODIESTERASE, CYTOPLASMIC"/>
    <property type="match status" value="1"/>
</dbReference>
<evidence type="ECO:0000313" key="2">
    <source>
        <dbReference type="EMBL" id="MDW0114630.1"/>
    </source>
</evidence>
<dbReference type="SUPFAM" id="SSF51695">
    <property type="entry name" value="PLC-like phosphodiesterases"/>
    <property type="match status" value="1"/>
</dbReference>
<dbReference type="RefSeq" id="WP_317945809.1">
    <property type="nucleotide sequence ID" value="NZ_JAUBDI010000019.1"/>
</dbReference>
<evidence type="ECO:0000313" key="3">
    <source>
        <dbReference type="Proteomes" id="UP001282284"/>
    </source>
</evidence>
<proteinExistence type="predicted"/>
<comment type="caution">
    <text evidence="2">The sequence shown here is derived from an EMBL/GenBank/DDBJ whole genome shotgun (WGS) entry which is preliminary data.</text>
</comment>
<sequence>MRKYAVLVIVIVGSCLLFLTGYNQQDKKVHMPDMLSFAHRGASSVAPENTRAAFAKGVELQADFLECDVHLSKDGELVIMHDDRVDRTTNASGYISDFTLAELRQLDVGSTYSKEFAGESIMTLDELLEEFYHQVGLLIELKNPQAYPGIEEKVATLLLGYEDVSSIILQSFDVESMRKMHELLPDLQVGVLIRPTDSFLSAKSIEDLTSFATFINFNVSFINKRMVDKIHAQGGKVLVWSKKDKRLLAKAHKYGVDGVITDFSNWPTNDPIYLVQE</sequence>
<reference evidence="2 3" key="1">
    <citation type="submission" date="2023-06" db="EMBL/GenBank/DDBJ databases">
        <title>Sporosarcina sp. nov., isolated from Korean traditional fermented seafood 'Jeotgal'.</title>
        <authorList>
            <person name="Yang A.I."/>
            <person name="Shin N.-R."/>
        </authorList>
    </citation>
    <scope>NUCLEOTIDE SEQUENCE [LARGE SCALE GENOMIC DNA]</scope>
    <source>
        <strain evidence="2 3">KCTC13119</strain>
    </source>
</reference>
<keyword evidence="3" id="KW-1185">Reference proteome</keyword>
<evidence type="ECO:0000259" key="1">
    <source>
        <dbReference type="PROSITE" id="PS51704"/>
    </source>
</evidence>
<dbReference type="InterPro" id="IPR017946">
    <property type="entry name" value="PLC-like_Pdiesterase_TIM-brl"/>
</dbReference>
<dbReference type="EMBL" id="JAUBDI010000019">
    <property type="protein sequence ID" value="MDW0114630.1"/>
    <property type="molecule type" value="Genomic_DNA"/>
</dbReference>
<dbReference type="PROSITE" id="PS51704">
    <property type="entry name" value="GP_PDE"/>
    <property type="match status" value="1"/>
</dbReference>
<dbReference type="Proteomes" id="UP001282284">
    <property type="component" value="Unassembled WGS sequence"/>
</dbReference>
<accession>A0ABU4GCB9</accession>
<dbReference type="PANTHER" id="PTHR46211">
    <property type="entry name" value="GLYCEROPHOSPHORYL DIESTER PHOSPHODIESTERASE"/>
    <property type="match status" value="1"/>
</dbReference>
<organism evidence="2 3">
    <name type="scientific">Sporosarcina saromensis</name>
    <dbReference type="NCBI Taxonomy" id="359365"/>
    <lineage>
        <taxon>Bacteria</taxon>
        <taxon>Bacillati</taxon>
        <taxon>Bacillota</taxon>
        <taxon>Bacilli</taxon>
        <taxon>Bacillales</taxon>
        <taxon>Caryophanaceae</taxon>
        <taxon>Sporosarcina</taxon>
    </lineage>
</organism>